<evidence type="ECO:0000313" key="4">
    <source>
        <dbReference type="Proteomes" id="UP000410492"/>
    </source>
</evidence>
<name>A0A653DSJ7_CALMS</name>
<dbReference type="GO" id="GO:0019005">
    <property type="term" value="C:SCF ubiquitin ligase complex"/>
    <property type="evidence" value="ECO:0007669"/>
    <property type="project" value="TreeGrafter"/>
</dbReference>
<dbReference type="Gene3D" id="1.20.1280.50">
    <property type="match status" value="1"/>
</dbReference>
<dbReference type="CDD" id="cd22110">
    <property type="entry name" value="F-box_FBXO42"/>
    <property type="match status" value="1"/>
</dbReference>
<evidence type="ECO:0000256" key="1">
    <source>
        <dbReference type="SAM" id="MobiDB-lite"/>
    </source>
</evidence>
<dbReference type="SUPFAM" id="SSF81383">
    <property type="entry name" value="F-box domain"/>
    <property type="match status" value="1"/>
</dbReference>
<dbReference type="SMART" id="SM00256">
    <property type="entry name" value="FBOX"/>
    <property type="match status" value="1"/>
</dbReference>
<dbReference type="SUPFAM" id="SSF117281">
    <property type="entry name" value="Kelch motif"/>
    <property type="match status" value="1"/>
</dbReference>
<evidence type="ECO:0000259" key="2">
    <source>
        <dbReference type="PROSITE" id="PS50181"/>
    </source>
</evidence>
<dbReference type="GO" id="GO:1990756">
    <property type="term" value="F:ubiquitin-like ligase-substrate adaptor activity"/>
    <property type="evidence" value="ECO:0007669"/>
    <property type="project" value="TreeGrafter"/>
</dbReference>
<dbReference type="OrthoDB" id="9973021at2759"/>
<dbReference type="Pfam" id="PF12937">
    <property type="entry name" value="F-box-like"/>
    <property type="match status" value="1"/>
</dbReference>
<organism evidence="3 4">
    <name type="scientific">Callosobruchus maculatus</name>
    <name type="common">Southern cowpea weevil</name>
    <name type="synonym">Pulse bruchid</name>
    <dbReference type="NCBI Taxonomy" id="64391"/>
    <lineage>
        <taxon>Eukaryota</taxon>
        <taxon>Metazoa</taxon>
        <taxon>Ecdysozoa</taxon>
        <taxon>Arthropoda</taxon>
        <taxon>Hexapoda</taxon>
        <taxon>Insecta</taxon>
        <taxon>Pterygota</taxon>
        <taxon>Neoptera</taxon>
        <taxon>Endopterygota</taxon>
        <taxon>Coleoptera</taxon>
        <taxon>Polyphaga</taxon>
        <taxon>Cucujiformia</taxon>
        <taxon>Chrysomeloidea</taxon>
        <taxon>Chrysomelidae</taxon>
        <taxon>Bruchinae</taxon>
        <taxon>Bruchini</taxon>
        <taxon>Callosobruchus</taxon>
    </lineage>
</organism>
<accession>A0A653DSJ7</accession>
<keyword evidence="4" id="KW-1185">Reference proteome</keyword>
<feature type="compositionally biased region" description="Low complexity" evidence="1">
    <location>
        <begin position="387"/>
        <end position="398"/>
    </location>
</feature>
<dbReference type="EMBL" id="CAACVG010014436">
    <property type="protein sequence ID" value="VEN63168.1"/>
    <property type="molecule type" value="Genomic_DNA"/>
</dbReference>
<dbReference type="InterPro" id="IPR052821">
    <property type="entry name" value="F-box_only_SRC"/>
</dbReference>
<feature type="domain" description="F-box" evidence="2">
    <location>
        <begin position="4"/>
        <end position="57"/>
    </location>
</feature>
<reference evidence="3 4" key="1">
    <citation type="submission" date="2019-01" db="EMBL/GenBank/DDBJ databases">
        <authorList>
            <person name="Sayadi A."/>
        </authorList>
    </citation>
    <scope>NUCLEOTIDE SEQUENCE [LARGE SCALE GENOMIC DNA]</scope>
</reference>
<dbReference type="Proteomes" id="UP000410492">
    <property type="component" value="Unassembled WGS sequence"/>
</dbReference>
<dbReference type="AlphaFoldDB" id="A0A653DSJ7"/>
<proteinExistence type="predicted"/>
<dbReference type="InterPro" id="IPR015915">
    <property type="entry name" value="Kelch-typ_b-propeller"/>
</dbReference>
<dbReference type="PANTHER" id="PTHR46432">
    <property type="entry name" value="F-BOX ONLY PROTEIN 42"/>
    <property type="match status" value="1"/>
</dbReference>
<dbReference type="PANTHER" id="PTHR46432:SF1">
    <property type="entry name" value="F-BOX ONLY PROTEIN 42"/>
    <property type="match status" value="1"/>
</dbReference>
<gene>
    <name evidence="3" type="ORF">CALMAC_LOCUS20071</name>
</gene>
<evidence type="ECO:0000313" key="3">
    <source>
        <dbReference type="EMBL" id="VEN63168.1"/>
    </source>
</evidence>
<sequence>MSEEAFIEALPDEVLEYILSLIPPYKDLHHCMVVSKRWRRCVLNVVQTKQRNLYKAINDFDIKWERSSPNLTSITKRYSHTAVVHEDSMFVFGGCTCAMTTFNDLWRLDLSTRQWVRPLAKGTYPSPKACSSLVRYKDSLVLFGGWAYPPSYPLYQSWHLFDELHVYDVPENRWRCVVSAYAPPPTAGHSASVVGDWMIVVGGLQKPAQAVHTERTNDVWKLHMRDWTWHKQPVEDGPKPSVRFGQTQVVIDEENLLILGGSGGPTLHYCDAWLLNMSGDVWRWKKVDIEGKNHEPKNIWSNPGCKIGDKVMVLNRIRNGDGGGRPIAYYPKTTWAEGGGAGGGGGGGARRTCRIDLAQRRPDVDENVNGRRGTLRRRWAPQQPEEGGSSSSSGSGSSNDGVKIKGLNSSGMNMAAFNGPDFSRQQESEKMREKRLARLLKVEENLTKGAYKREKKTHYLGMYLLDISNVLSEKPVVTWLPPNNLKNGPEESMLYTLVEGNSELIMFGGIKNDTGSLEFSVGLSSQISNTLHFITAPSYVI</sequence>
<dbReference type="PROSITE" id="PS50181">
    <property type="entry name" value="FBOX"/>
    <property type="match status" value="1"/>
</dbReference>
<dbReference type="Gene3D" id="2.120.10.80">
    <property type="entry name" value="Kelch-type beta propeller"/>
    <property type="match status" value="2"/>
</dbReference>
<dbReference type="Pfam" id="PF13415">
    <property type="entry name" value="Beta-prop_FBX42"/>
    <property type="match status" value="1"/>
</dbReference>
<feature type="region of interest" description="Disordered" evidence="1">
    <location>
        <begin position="356"/>
        <end position="410"/>
    </location>
</feature>
<dbReference type="InterPro" id="IPR036047">
    <property type="entry name" value="F-box-like_dom_sf"/>
</dbReference>
<dbReference type="InterPro" id="IPR001810">
    <property type="entry name" value="F-box_dom"/>
</dbReference>
<protein>
    <recommendedName>
        <fullName evidence="2">F-box domain-containing protein</fullName>
    </recommendedName>
</protein>